<reference evidence="1 2" key="1">
    <citation type="submission" date="2017-08" db="EMBL/GenBank/DDBJ databases">
        <title>Substantial Increase in Enzyme Production by Combined Drug-Resistance Mutations in Paenibacillus agaridevorans.</title>
        <authorList>
            <person name="Tanaka Y."/>
            <person name="Funane K."/>
            <person name="Hosaka T."/>
            <person name="Shiwa Y."/>
            <person name="Fujita N."/>
            <person name="Miyazaki T."/>
            <person name="Yoshikawa H."/>
            <person name="Murakami K."/>
            <person name="Kasahara K."/>
            <person name="Inaoka T."/>
            <person name="Hiraga Y."/>
            <person name="Ochi K."/>
        </authorList>
    </citation>
    <scope>NUCLEOTIDE SEQUENCE [LARGE SCALE GENOMIC DNA]</scope>
    <source>
        <strain evidence="1 2">T-3040</strain>
    </source>
</reference>
<protein>
    <submittedName>
        <fullName evidence="1">Uncharacterized protein</fullName>
    </submittedName>
</protein>
<accession>A0A2R5ERM7</accession>
<sequence length="85" mass="9636">MKTYANWKGDMDEYLQVGDEVDEEMADHFLNVMPPACWRSDIIQIGEPYSHVGGRATYATLRKDSGRWYYAGHCFRGEVTQAAGA</sequence>
<dbReference type="AlphaFoldDB" id="A0A2R5ERM7"/>
<organism evidence="1 2">
    <name type="scientific">Paenibacillus agaridevorans</name>
    <dbReference type="NCBI Taxonomy" id="171404"/>
    <lineage>
        <taxon>Bacteria</taxon>
        <taxon>Bacillati</taxon>
        <taxon>Bacillota</taxon>
        <taxon>Bacilli</taxon>
        <taxon>Bacillales</taxon>
        <taxon>Paenibacillaceae</taxon>
        <taxon>Paenibacillus</taxon>
    </lineage>
</organism>
<comment type="caution">
    <text evidence="1">The sequence shown here is derived from an EMBL/GenBank/DDBJ whole genome shotgun (WGS) entry which is preliminary data.</text>
</comment>
<gene>
    <name evidence="1" type="ORF">PAT3040_03990</name>
</gene>
<dbReference type="EMBL" id="BDQX01000225">
    <property type="protein sequence ID" value="GBG09346.1"/>
    <property type="molecule type" value="Genomic_DNA"/>
</dbReference>
<keyword evidence="2" id="KW-1185">Reference proteome</keyword>
<evidence type="ECO:0000313" key="2">
    <source>
        <dbReference type="Proteomes" id="UP000245202"/>
    </source>
</evidence>
<proteinExistence type="predicted"/>
<evidence type="ECO:0000313" key="1">
    <source>
        <dbReference type="EMBL" id="GBG09346.1"/>
    </source>
</evidence>
<dbReference type="Proteomes" id="UP000245202">
    <property type="component" value="Unassembled WGS sequence"/>
</dbReference>
<name>A0A2R5ERM7_9BACL</name>